<evidence type="ECO:0000313" key="2">
    <source>
        <dbReference type="EMBL" id="ROQ29696.1"/>
    </source>
</evidence>
<evidence type="ECO:0000313" key="3">
    <source>
        <dbReference type="Proteomes" id="UP000268033"/>
    </source>
</evidence>
<dbReference type="GO" id="GO:0006355">
    <property type="term" value="P:regulation of DNA-templated transcription"/>
    <property type="evidence" value="ECO:0007669"/>
    <property type="project" value="InterPro"/>
</dbReference>
<dbReference type="RefSeq" id="WP_050660408.1">
    <property type="nucleotide sequence ID" value="NZ_JBLXAC010000021.1"/>
</dbReference>
<dbReference type="AlphaFoldDB" id="A0A3N1PYQ4"/>
<dbReference type="Proteomes" id="UP000268033">
    <property type="component" value="Unassembled WGS sequence"/>
</dbReference>
<accession>A0A3N1PYQ4</accession>
<sequence>MAKESTDRITIDLFAEEKRRGRPKTNPLPRQVQLKVNKRNQIKRDKQKGLKRVELKVDSDLFDTLNDLAKAQSMSRSELIESILKAGVEQLDTTNSERN</sequence>
<feature type="domain" description="Ribbon-helix-helix protein CopG" evidence="1">
    <location>
        <begin position="51"/>
        <end position="90"/>
    </location>
</feature>
<name>A0A3N1PYQ4_9GAMM</name>
<organism evidence="2 3">
    <name type="scientific">Gallaecimonas pentaromativorans</name>
    <dbReference type="NCBI Taxonomy" id="584787"/>
    <lineage>
        <taxon>Bacteria</taxon>
        <taxon>Pseudomonadati</taxon>
        <taxon>Pseudomonadota</taxon>
        <taxon>Gammaproteobacteria</taxon>
        <taxon>Enterobacterales</taxon>
        <taxon>Gallaecimonadaceae</taxon>
        <taxon>Gallaecimonas</taxon>
    </lineage>
</organism>
<comment type="caution">
    <text evidence="2">The sequence shown here is derived from an EMBL/GenBank/DDBJ whole genome shotgun (WGS) entry which is preliminary data.</text>
</comment>
<proteinExistence type="predicted"/>
<evidence type="ECO:0000259" key="1">
    <source>
        <dbReference type="Pfam" id="PF01402"/>
    </source>
</evidence>
<reference evidence="2 3" key="1">
    <citation type="submission" date="2018-11" db="EMBL/GenBank/DDBJ databases">
        <title>Genomic Encyclopedia of Type Strains, Phase IV (KMG-IV): sequencing the most valuable type-strain genomes for metagenomic binning, comparative biology and taxonomic classification.</title>
        <authorList>
            <person name="Goeker M."/>
        </authorList>
    </citation>
    <scope>NUCLEOTIDE SEQUENCE [LARGE SCALE GENOMIC DNA]</scope>
    <source>
        <strain evidence="2 3">DSM 21945</strain>
    </source>
</reference>
<dbReference type="EMBL" id="RJUL01000002">
    <property type="protein sequence ID" value="ROQ29696.1"/>
    <property type="molecule type" value="Genomic_DNA"/>
</dbReference>
<dbReference type="Pfam" id="PF01402">
    <property type="entry name" value="RHH_1"/>
    <property type="match status" value="1"/>
</dbReference>
<dbReference type="InterPro" id="IPR002145">
    <property type="entry name" value="CopG"/>
</dbReference>
<gene>
    <name evidence="2" type="ORF">EDC28_10261</name>
</gene>
<dbReference type="STRING" id="584787.GCA_001247655_01536"/>
<protein>
    <submittedName>
        <fullName evidence="2">Ribbon-helix-helix CopG family protein</fullName>
    </submittedName>
</protein>
<dbReference type="NCBIfam" id="NF008671">
    <property type="entry name" value="PRK11675.1"/>
    <property type="match status" value="1"/>
</dbReference>
<dbReference type="CDD" id="cd21631">
    <property type="entry name" value="RHH_CopG_NikR-like"/>
    <property type="match status" value="1"/>
</dbReference>
<dbReference type="OrthoDB" id="6105869at2"/>
<keyword evidence="3" id="KW-1185">Reference proteome</keyword>